<proteinExistence type="predicted"/>
<reference evidence="3" key="2">
    <citation type="submission" date="2015-01" db="EMBL/GenBank/DDBJ databases">
        <title>Evolutionary Origins and Diversification of the Mycorrhizal Mutualists.</title>
        <authorList>
            <consortium name="DOE Joint Genome Institute"/>
            <consortium name="Mycorrhizal Genomics Consortium"/>
            <person name="Kohler A."/>
            <person name="Kuo A."/>
            <person name="Nagy L.G."/>
            <person name="Floudas D."/>
            <person name="Copeland A."/>
            <person name="Barry K.W."/>
            <person name="Cichocki N."/>
            <person name="Veneault-Fourrey C."/>
            <person name="LaButti K."/>
            <person name="Lindquist E.A."/>
            <person name="Lipzen A."/>
            <person name="Lundell T."/>
            <person name="Morin E."/>
            <person name="Murat C."/>
            <person name="Riley R."/>
            <person name="Ohm R."/>
            <person name="Sun H."/>
            <person name="Tunlid A."/>
            <person name="Henrissat B."/>
            <person name="Grigoriev I.V."/>
            <person name="Hibbett D.S."/>
            <person name="Martin F."/>
        </authorList>
    </citation>
    <scope>NUCLEOTIDE SEQUENCE [LARGE SCALE GENOMIC DNA]</scope>
    <source>
        <strain evidence="3">Foug A</strain>
    </source>
</reference>
<evidence type="ECO:0000256" key="1">
    <source>
        <dbReference type="SAM" id="MobiDB-lite"/>
    </source>
</evidence>
<protein>
    <submittedName>
        <fullName evidence="2">Uncharacterized protein</fullName>
    </submittedName>
</protein>
<dbReference type="HOGENOM" id="CLU_2238204_0_0_1"/>
<evidence type="ECO:0000313" key="3">
    <source>
        <dbReference type="Proteomes" id="UP000053989"/>
    </source>
</evidence>
<sequence length="105" mass="11822">MCLRRLQNILGKHPIIHGAVESSNGMDRWHSPLVDAFRSLPSSLHIPSPELTPTSLETDTRTKHSHTGHHDRVHTMMHTSARMNSHSNPECRTCLLPSVPLPRPQ</sequence>
<dbReference type="InParanoid" id="A0A0C3AIY6"/>
<dbReference type="EMBL" id="KN822026">
    <property type="protein sequence ID" value="KIM64857.1"/>
    <property type="molecule type" value="Genomic_DNA"/>
</dbReference>
<name>A0A0C3AIY6_9AGAM</name>
<organism evidence="2 3">
    <name type="scientific">Scleroderma citrinum Foug A</name>
    <dbReference type="NCBI Taxonomy" id="1036808"/>
    <lineage>
        <taxon>Eukaryota</taxon>
        <taxon>Fungi</taxon>
        <taxon>Dikarya</taxon>
        <taxon>Basidiomycota</taxon>
        <taxon>Agaricomycotina</taxon>
        <taxon>Agaricomycetes</taxon>
        <taxon>Agaricomycetidae</taxon>
        <taxon>Boletales</taxon>
        <taxon>Sclerodermatineae</taxon>
        <taxon>Sclerodermataceae</taxon>
        <taxon>Scleroderma</taxon>
    </lineage>
</organism>
<reference evidence="2 3" key="1">
    <citation type="submission" date="2014-04" db="EMBL/GenBank/DDBJ databases">
        <authorList>
            <consortium name="DOE Joint Genome Institute"/>
            <person name="Kuo A."/>
            <person name="Kohler A."/>
            <person name="Nagy L.G."/>
            <person name="Floudas D."/>
            <person name="Copeland A."/>
            <person name="Barry K.W."/>
            <person name="Cichocki N."/>
            <person name="Veneault-Fourrey C."/>
            <person name="LaButti K."/>
            <person name="Lindquist E.A."/>
            <person name="Lipzen A."/>
            <person name="Lundell T."/>
            <person name="Morin E."/>
            <person name="Murat C."/>
            <person name="Sun H."/>
            <person name="Tunlid A."/>
            <person name="Henrissat B."/>
            <person name="Grigoriev I.V."/>
            <person name="Hibbett D.S."/>
            <person name="Martin F."/>
            <person name="Nordberg H.P."/>
            <person name="Cantor M.N."/>
            <person name="Hua S.X."/>
        </authorList>
    </citation>
    <scope>NUCLEOTIDE SEQUENCE [LARGE SCALE GENOMIC DNA]</scope>
    <source>
        <strain evidence="2 3">Foug A</strain>
    </source>
</reference>
<accession>A0A0C3AIY6</accession>
<evidence type="ECO:0000313" key="2">
    <source>
        <dbReference type="EMBL" id="KIM64857.1"/>
    </source>
</evidence>
<dbReference type="Proteomes" id="UP000053989">
    <property type="component" value="Unassembled WGS sequence"/>
</dbReference>
<feature type="compositionally biased region" description="Polar residues" evidence="1">
    <location>
        <begin position="77"/>
        <end position="90"/>
    </location>
</feature>
<feature type="compositionally biased region" description="Basic and acidic residues" evidence="1">
    <location>
        <begin position="58"/>
        <end position="74"/>
    </location>
</feature>
<feature type="region of interest" description="Disordered" evidence="1">
    <location>
        <begin position="43"/>
        <end position="105"/>
    </location>
</feature>
<keyword evidence="3" id="KW-1185">Reference proteome</keyword>
<dbReference type="AlphaFoldDB" id="A0A0C3AIY6"/>
<gene>
    <name evidence="2" type="ORF">SCLCIDRAFT_1212952</name>
</gene>